<keyword evidence="7" id="KW-1185">Reference proteome</keyword>
<keyword evidence="3" id="KW-0687">Ribonucleoprotein</keyword>
<dbReference type="Proteomes" id="UP000298138">
    <property type="component" value="Unassembled WGS sequence"/>
</dbReference>
<evidence type="ECO:0000256" key="2">
    <source>
        <dbReference type="ARBA" id="ARBA00022980"/>
    </source>
</evidence>
<keyword evidence="2 6" id="KW-0689">Ribosomal protein</keyword>
<dbReference type="STRING" id="341454.A0A4S2MWS3"/>
<evidence type="ECO:0000256" key="4">
    <source>
        <dbReference type="SAM" id="MobiDB-lite"/>
    </source>
</evidence>
<comment type="similarity">
    <text evidence="1">Belongs to the eukaryotic ribosomal protein eL28 family.</text>
</comment>
<dbReference type="InParanoid" id="A0A4S2MWS3"/>
<reference evidence="6 7" key="1">
    <citation type="submission" date="2019-04" db="EMBL/GenBank/DDBJ databases">
        <title>Comparative genomics and transcriptomics to analyze fruiting body development in filamentous ascomycetes.</title>
        <authorList>
            <consortium name="DOE Joint Genome Institute"/>
            <person name="Lutkenhaus R."/>
            <person name="Traeger S."/>
            <person name="Breuer J."/>
            <person name="Kuo A."/>
            <person name="Lipzen A."/>
            <person name="Pangilinan J."/>
            <person name="Dilworth D."/>
            <person name="Sandor L."/>
            <person name="Poggeler S."/>
            <person name="Barry K."/>
            <person name="Grigoriev I.V."/>
            <person name="Nowrousian M."/>
        </authorList>
    </citation>
    <scope>NUCLEOTIDE SEQUENCE [LARGE SCALE GENOMIC DNA]</scope>
    <source>
        <strain evidence="6 7">CBS 389.68</strain>
    </source>
</reference>
<dbReference type="GO" id="GO:1990904">
    <property type="term" value="C:ribonucleoprotein complex"/>
    <property type="evidence" value="ECO:0007669"/>
    <property type="project" value="UniProtKB-KW"/>
</dbReference>
<protein>
    <submittedName>
        <fullName evidence="6">Ribosomal protein L28e</fullName>
    </submittedName>
</protein>
<name>A0A4S2MWS3_9PEZI</name>
<dbReference type="GO" id="GO:0006412">
    <property type="term" value="P:translation"/>
    <property type="evidence" value="ECO:0007669"/>
    <property type="project" value="InterPro"/>
</dbReference>
<evidence type="ECO:0000313" key="7">
    <source>
        <dbReference type="Proteomes" id="UP000298138"/>
    </source>
</evidence>
<dbReference type="Pfam" id="PF01778">
    <property type="entry name" value="Ribosomal_L28e"/>
    <property type="match status" value="1"/>
</dbReference>
<evidence type="ECO:0000313" key="6">
    <source>
        <dbReference type="EMBL" id="TGZ81122.1"/>
    </source>
</evidence>
<dbReference type="InterPro" id="IPR002672">
    <property type="entry name" value="Ribosomal_eL28"/>
</dbReference>
<dbReference type="FunFam" id="3.30.390.110:FF:000002">
    <property type="entry name" value="60S ribosomal protein L28"/>
    <property type="match status" value="1"/>
</dbReference>
<evidence type="ECO:0000259" key="5">
    <source>
        <dbReference type="Pfam" id="PF01778"/>
    </source>
</evidence>
<dbReference type="EMBL" id="ML220121">
    <property type="protein sequence ID" value="TGZ81122.1"/>
    <property type="molecule type" value="Genomic_DNA"/>
</dbReference>
<proteinExistence type="inferred from homology"/>
<organism evidence="6 7">
    <name type="scientific">Ascodesmis nigricans</name>
    <dbReference type="NCBI Taxonomy" id="341454"/>
    <lineage>
        <taxon>Eukaryota</taxon>
        <taxon>Fungi</taxon>
        <taxon>Dikarya</taxon>
        <taxon>Ascomycota</taxon>
        <taxon>Pezizomycotina</taxon>
        <taxon>Pezizomycetes</taxon>
        <taxon>Pezizales</taxon>
        <taxon>Ascodesmidaceae</taxon>
        <taxon>Ascodesmis</taxon>
    </lineage>
</organism>
<dbReference type="PANTHER" id="PTHR10544">
    <property type="entry name" value="60S RIBOSOMAL PROTEIN L28"/>
    <property type="match status" value="1"/>
</dbReference>
<dbReference type="GO" id="GO:0003735">
    <property type="term" value="F:structural constituent of ribosome"/>
    <property type="evidence" value="ECO:0007669"/>
    <property type="project" value="InterPro"/>
</dbReference>
<evidence type="ECO:0000256" key="3">
    <source>
        <dbReference type="ARBA" id="ARBA00023274"/>
    </source>
</evidence>
<feature type="compositionally biased region" description="Basic residues" evidence="4">
    <location>
        <begin position="131"/>
        <end position="147"/>
    </location>
</feature>
<accession>A0A4S2MWS3</accession>
<feature type="domain" description="Ribosomal eL28/Mak16" evidence="5">
    <location>
        <begin position="11"/>
        <end position="128"/>
    </location>
</feature>
<feature type="region of interest" description="Disordered" evidence="4">
    <location>
        <begin position="123"/>
        <end position="156"/>
    </location>
</feature>
<sequence>MASSNFSSDVFWLVTRNQSSYIVKRGHGSGVTVFSKEPLNLTNKHSRKQSGVVNEKAVGVQPGERGVVLITKNNAEKNGQKPATLFKKTPLKKHNRKVYATIASTVAKKGYRPDLRADAVARASNIIASQRQKKDKPAPKPRGKKAKAQAQAKSSA</sequence>
<gene>
    <name evidence="6" type="ORF">EX30DRAFT_331526</name>
</gene>
<evidence type="ECO:0000256" key="1">
    <source>
        <dbReference type="ARBA" id="ARBA00007926"/>
    </source>
</evidence>
<dbReference type="OrthoDB" id="338850at2759"/>
<dbReference type="GO" id="GO:0005840">
    <property type="term" value="C:ribosome"/>
    <property type="evidence" value="ECO:0007669"/>
    <property type="project" value="UniProtKB-KW"/>
</dbReference>
<dbReference type="AlphaFoldDB" id="A0A4S2MWS3"/>
<dbReference type="Gene3D" id="3.30.390.110">
    <property type="match status" value="1"/>
</dbReference>
<dbReference type="InterPro" id="IPR029004">
    <property type="entry name" value="Ribosomal_eL28/Mak16"/>
</dbReference>